<protein>
    <submittedName>
        <fullName evidence="4">Short-chain dehydrogenase</fullName>
    </submittedName>
</protein>
<evidence type="ECO:0000256" key="2">
    <source>
        <dbReference type="ARBA" id="ARBA00023002"/>
    </source>
</evidence>
<dbReference type="PANTHER" id="PTHR24322:SF736">
    <property type="entry name" value="RETINOL DEHYDROGENASE 10"/>
    <property type="match status" value="1"/>
</dbReference>
<keyword evidence="2" id="KW-0560">Oxidoreductase</keyword>
<sequence length="271" mass="30504">MDFRNKKILITGGCSGIGKIMARKSLERGVEKLVIWDINEEALVKTKQEFAKFGHEIFTYNVNVSNLDEIKIAAQRVRTEVGKIDILINNAGIVVGKYFHEHTHDQIQKSMVINSNAFMHIALEFLPGMMADNSGAICNIASSAGLISNPKMSVYAASKWAVVGWSDSVRLEMEQLGKNISFTTIMPFYINTGMFDGVKSKLLPILEPESTAEKIIKAIENKTKMLAMPLPYWFIRLSQGILPLPIFDWMMKNVFGVYDTMKDFKGRKLSK</sequence>
<gene>
    <name evidence="4" type="ORF">AP75_05255</name>
</gene>
<dbReference type="Pfam" id="PF00106">
    <property type="entry name" value="adh_short"/>
    <property type="match status" value="1"/>
</dbReference>
<dbReference type="PANTHER" id="PTHR24322">
    <property type="entry name" value="PKSB"/>
    <property type="match status" value="1"/>
</dbReference>
<accession>A0A246BA29</accession>
<evidence type="ECO:0000313" key="5">
    <source>
        <dbReference type="Proteomes" id="UP000197587"/>
    </source>
</evidence>
<dbReference type="GO" id="GO:0016616">
    <property type="term" value="F:oxidoreductase activity, acting on the CH-OH group of donors, NAD or NADP as acceptor"/>
    <property type="evidence" value="ECO:0007669"/>
    <property type="project" value="TreeGrafter"/>
</dbReference>
<keyword evidence="5" id="KW-1185">Reference proteome</keyword>
<dbReference type="CDD" id="cd05339">
    <property type="entry name" value="17beta-HSDXI-like_SDR_c"/>
    <property type="match status" value="1"/>
</dbReference>
<evidence type="ECO:0000313" key="4">
    <source>
        <dbReference type="EMBL" id="OWK98553.1"/>
    </source>
</evidence>
<dbReference type="Proteomes" id="UP000197587">
    <property type="component" value="Unassembled WGS sequence"/>
</dbReference>
<dbReference type="InterPro" id="IPR002347">
    <property type="entry name" value="SDR_fam"/>
</dbReference>
<name>A0A246BA29_9FLAO</name>
<dbReference type="PRINTS" id="PR00081">
    <property type="entry name" value="GDHRDH"/>
</dbReference>
<comment type="caution">
    <text evidence="4">The sequence shown here is derived from an EMBL/GenBank/DDBJ whole genome shotgun (WGS) entry which is preliminary data.</text>
</comment>
<dbReference type="SUPFAM" id="SSF51735">
    <property type="entry name" value="NAD(P)-binding Rossmann-fold domains"/>
    <property type="match status" value="1"/>
</dbReference>
<dbReference type="InterPro" id="IPR020904">
    <property type="entry name" value="Sc_DH/Rdtase_CS"/>
</dbReference>
<organism evidence="4 5">
    <name type="scientific">Kaistella haifensis DSM 19056</name>
    <dbReference type="NCBI Taxonomy" id="1450526"/>
    <lineage>
        <taxon>Bacteria</taxon>
        <taxon>Pseudomonadati</taxon>
        <taxon>Bacteroidota</taxon>
        <taxon>Flavobacteriia</taxon>
        <taxon>Flavobacteriales</taxon>
        <taxon>Weeksellaceae</taxon>
        <taxon>Chryseobacterium group</taxon>
        <taxon>Kaistella</taxon>
    </lineage>
</organism>
<dbReference type="PROSITE" id="PS00061">
    <property type="entry name" value="ADH_SHORT"/>
    <property type="match status" value="1"/>
</dbReference>
<comment type="similarity">
    <text evidence="1 3">Belongs to the short-chain dehydrogenases/reductases (SDR) family.</text>
</comment>
<dbReference type="InterPro" id="IPR036291">
    <property type="entry name" value="NAD(P)-bd_dom_sf"/>
</dbReference>
<dbReference type="Gene3D" id="3.40.50.720">
    <property type="entry name" value="NAD(P)-binding Rossmann-like Domain"/>
    <property type="match status" value="1"/>
</dbReference>
<evidence type="ECO:0000256" key="3">
    <source>
        <dbReference type="RuleBase" id="RU000363"/>
    </source>
</evidence>
<dbReference type="AlphaFoldDB" id="A0A246BA29"/>
<dbReference type="RefSeq" id="WP_031504070.1">
    <property type="nucleotide sequence ID" value="NZ_JASZ02000008.1"/>
</dbReference>
<evidence type="ECO:0000256" key="1">
    <source>
        <dbReference type="ARBA" id="ARBA00006484"/>
    </source>
</evidence>
<dbReference type="PRINTS" id="PR00080">
    <property type="entry name" value="SDRFAMILY"/>
</dbReference>
<proteinExistence type="inferred from homology"/>
<reference evidence="4 5" key="1">
    <citation type="submission" date="2017-05" db="EMBL/GenBank/DDBJ databases">
        <title>Genome of Chryseobacterium haifense.</title>
        <authorList>
            <person name="Newman J.D."/>
        </authorList>
    </citation>
    <scope>NUCLEOTIDE SEQUENCE [LARGE SCALE GENOMIC DNA]</scope>
    <source>
        <strain evidence="4 5">DSM 19056</strain>
    </source>
</reference>
<dbReference type="EMBL" id="JASZ02000008">
    <property type="protein sequence ID" value="OWK98553.1"/>
    <property type="molecule type" value="Genomic_DNA"/>
</dbReference>